<dbReference type="Pfam" id="PF13495">
    <property type="entry name" value="Phage_int_SAM_4"/>
    <property type="match status" value="1"/>
</dbReference>
<dbReference type="PROSITE" id="PS51898">
    <property type="entry name" value="TYR_RECOMBINASE"/>
    <property type="match status" value="1"/>
</dbReference>
<proteinExistence type="inferred from homology"/>
<evidence type="ECO:0000313" key="5">
    <source>
        <dbReference type="EMBL" id="USF23444.1"/>
    </source>
</evidence>
<protein>
    <submittedName>
        <fullName evidence="5">Tyrosine recombinase XerC</fullName>
    </submittedName>
</protein>
<evidence type="ECO:0000256" key="2">
    <source>
        <dbReference type="ARBA" id="ARBA00022908"/>
    </source>
</evidence>
<reference evidence="5" key="3">
    <citation type="submission" date="2022-06" db="EMBL/GenBank/DDBJ databases">
        <title>Resources to Facilitate Use of the Altered Schaedler Flora (ASF) Mouse Model to Study Microbiome Function.</title>
        <authorList>
            <person name="Proctor A."/>
            <person name="Parvinroo S."/>
            <person name="Richie T."/>
            <person name="Jia X."/>
            <person name="Lee S.T.M."/>
            <person name="Karp P.D."/>
            <person name="Paley S."/>
            <person name="Kostic A.D."/>
            <person name="Pierre J.F."/>
            <person name="Wannemuehler M.J."/>
            <person name="Phillips G.J."/>
        </authorList>
    </citation>
    <scope>NUCLEOTIDE SEQUENCE</scope>
    <source>
        <strain evidence="5">ASF457</strain>
    </source>
</reference>
<keyword evidence="2" id="KW-0229">DNA integration</keyword>
<dbReference type="InterPro" id="IPR011010">
    <property type="entry name" value="DNA_brk_join_enz"/>
</dbReference>
<dbReference type="InterPro" id="IPR013762">
    <property type="entry name" value="Integrase-like_cat_sf"/>
</dbReference>
<dbReference type="Pfam" id="PF00589">
    <property type="entry name" value="Phage_integrase"/>
    <property type="match status" value="1"/>
</dbReference>
<gene>
    <name evidence="5" type="primary">xerC_1</name>
    <name evidence="5" type="ORF">N508_000505</name>
</gene>
<dbReference type="Proteomes" id="UP000017429">
    <property type="component" value="Chromosome"/>
</dbReference>
<dbReference type="Gene3D" id="1.10.150.130">
    <property type="match status" value="1"/>
</dbReference>
<evidence type="ECO:0000256" key="1">
    <source>
        <dbReference type="ARBA" id="ARBA00008857"/>
    </source>
</evidence>
<reference evidence="5" key="2">
    <citation type="submission" date="2022-05" db="EMBL/GenBank/DDBJ databases">
        <authorList>
            <person name="Proctor A.L."/>
            <person name="Phillips G.J."/>
            <person name="Wannemuehler M.J."/>
        </authorList>
    </citation>
    <scope>NUCLEOTIDE SEQUENCE</scope>
    <source>
        <strain evidence="5">ASF457</strain>
    </source>
</reference>
<dbReference type="InterPro" id="IPR004107">
    <property type="entry name" value="Integrase_SAM-like_N"/>
</dbReference>
<dbReference type="InterPro" id="IPR044068">
    <property type="entry name" value="CB"/>
</dbReference>
<dbReference type="GO" id="GO:0006310">
    <property type="term" value="P:DNA recombination"/>
    <property type="evidence" value="ECO:0007669"/>
    <property type="project" value="UniProtKB-KW"/>
</dbReference>
<sequence>MDSLEVLQQINILSSAILSNFNHITLKEYINSHYIPFQKNAKKEKNFNKLLGKLNIILHYEFVNKNITDVTENDIVNFFNLLKNDRNIKQATQNRYRSLLNHIFNTAIKDKVVNYNPAKHTKKFKEVNRDRALNNSEIKALLEACKQSKNEELYYIVLVALYTGMRYSNIIHMKRSNIKNNVYQLDGSETKSGKSQLIYLHQDLMNELNKYMHKNNDTYIFRYNYIKRAFRTALKKAGIENFRFHDLRRTFANTLLYNNVNIVTISNMLGHSSIMMTQKYLANDSKKELDAINKLCFI</sequence>
<name>V2PYP2_9BACT</name>
<evidence type="ECO:0000256" key="4">
    <source>
        <dbReference type="ARBA" id="ARBA00023172"/>
    </source>
</evidence>
<dbReference type="PROSITE" id="PS51900">
    <property type="entry name" value="CB"/>
    <property type="match status" value="1"/>
</dbReference>
<dbReference type="InterPro" id="IPR002104">
    <property type="entry name" value="Integrase_catalytic"/>
</dbReference>
<dbReference type="KEGG" id="msch:N508_000505"/>
<organism evidence="5 6">
    <name type="scientific">Mucispirillum schaedleri ASF457</name>
    <dbReference type="NCBI Taxonomy" id="1379858"/>
    <lineage>
        <taxon>Bacteria</taxon>
        <taxon>Pseudomonadati</taxon>
        <taxon>Deferribacterota</taxon>
        <taxon>Deferribacteres</taxon>
        <taxon>Deferribacterales</taxon>
        <taxon>Mucispirillaceae</taxon>
        <taxon>Mucispirillum</taxon>
    </lineage>
</organism>
<dbReference type="PANTHER" id="PTHR30349">
    <property type="entry name" value="PHAGE INTEGRASE-RELATED"/>
    <property type="match status" value="1"/>
</dbReference>
<evidence type="ECO:0000256" key="3">
    <source>
        <dbReference type="ARBA" id="ARBA00023125"/>
    </source>
</evidence>
<reference evidence="5" key="1">
    <citation type="journal article" date="2014" name="Genome Announc.">
        <title>Draft genome sequences of the altered schaedler flora, a defined bacterial community from gnotobiotic mice.</title>
        <authorList>
            <person name="Wannemuehler M.J."/>
            <person name="Overstreet A.M."/>
            <person name="Ward D.V."/>
            <person name="Phillips G.J."/>
        </authorList>
    </citation>
    <scope>NUCLEOTIDE SEQUENCE</scope>
    <source>
        <strain evidence="5">ASF457</strain>
    </source>
</reference>
<dbReference type="OrthoDB" id="9057547at2"/>
<dbReference type="Gene3D" id="1.10.443.10">
    <property type="entry name" value="Intergrase catalytic core"/>
    <property type="match status" value="1"/>
</dbReference>
<evidence type="ECO:0000313" key="6">
    <source>
        <dbReference type="Proteomes" id="UP000017429"/>
    </source>
</evidence>
<dbReference type="RefSeq" id="WP_023276507.1">
    <property type="nucleotide sequence ID" value="NZ_CP097562.1"/>
</dbReference>
<dbReference type="SUPFAM" id="SSF56349">
    <property type="entry name" value="DNA breaking-rejoining enzymes"/>
    <property type="match status" value="1"/>
</dbReference>
<dbReference type="InterPro" id="IPR050090">
    <property type="entry name" value="Tyrosine_recombinase_XerCD"/>
</dbReference>
<keyword evidence="6" id="KW-1185">Reference proteome</keyword>
<dbReference type="GO" id="GO:0015074">
    <property type="term" value="P:DNA integration"/>
    <property type="evidence" value="ECO:0007669"/>
    <property type="project" value="UniProtKB-KW"/>
</dbReference>
<dbReference type="CDD" id="cd00796">
    <property type="entry name" value="INT_Rci_Hp1_C"/>
    <property type="match status" value="1"/>
</dbReference>
<dbReference type="EMBL" id="CP097562">
    <property type="protein sequence ID" value="USF23444.1"/>
    <property type="molecule type" value="Genomic_DNA"/>
</dbReference>
<dbReference type="InterPro" id="IPR010998">
    <property type="entry name" value="Integrase_recombinase_N"/>
</dbReference>
<keyword evidence="4" id="KW-0233">DNA recombination</keyword>
<dbReference type="eggNOG" id="COG0582">
    <property type="taxonomic scope" value="Bacteria"/>
</dbReference>
<accession>V2PYP2</accession>
<dbReference type="AlphaFoldDB" id="V2PYP2"/>
<dbReference type="PANTHER" id="PTHR30349:SF64">
    <property type="entry name" value="PROPHAGE INTEGRASE INTD-RELATED"/>
    <property type="match status" value="1"/>
</dbReference>
<comment type="similarity">
    <text evidence="1">Belongs to the 'phage' integrase family.</text>
</comment>
<keyword evidence="3" id="KW-0238">DNA-binding</keyword>
<dbReference type="GO" id="GO:0003677">
    <property type="term" value="F:DNA binding"/>
    <property type="evidence" value="ECO:0007669"/>
    <property type="project" value="UniProtKB-UniRule"/>
</dbReference>